<dbReference type="SUPFAM" id="SSF88946">
    <property type="entry name" value="Sigma2 domain of RNA polymerase sigma factors"/>
    <property type="match status" value="1"/>
</dbReference>
<evidence type="ECO:0000259" key="6">
    <source>
        <dbReference type="Pfam" id="PF04542"/>
    </source>
</evidence>
<evidence type="ECO:0000256" key="4">
    <source>
        <dbReference type="ARBA" id="ARBA00023125"/>
    </source>
</evidence>
<dbReference type="GO" id="GO:0003677">
    <property type="term" value="F:DNA binding"/>
    <property type="evidence" value="ECO:0007669"/>
    <property type="project" value="UniProtKB-KW"/>
</dbReference>
<protein>
    <submittedName>
        <fullName evidence="8">RNA polymerase sigma factor YlaC</fullName>
    </submittedName>
</protein>
<keyword evidence="3" id="KW-0731">Sigma factor</keyword>
<evidence type="ECO:0000313" key="9">
    <source>
        <dbReference type="Proteomes" id="UP000187735"/>
    </source>
</evidence>
<dbReference type="InterPro" id="IPR007627">
    <property type="entry name" value="RNA_pol_sigma70_r2"/>
</dbReference>
<dbReference type="Pfam" id="PF04542">
    <property type="entry name" value="Sigma70_r2"/>
    <property type="match status" value="1"/>
</dbReference>
<dbReference type="AlphaFoldDB" id="A0A1P8WJ76"/>
<keyword evidence="2" id="KW-0805">Transcription regulation</keyword>
<feature type="domain" description="RNA polymerase sigma-70 region 2" evidence="6">
    <location>
        <begin position="15"/>
        <end position="79"/>
    </location>
</feature>
<dbReference type="SUPFAM" id="SSF88659">
    <property type="entry name" value="Sigma3 and sigma4 domains of RNA polymerase sigma factors"/>
    <property type="match status" value="1"/>
</dbReference>
<evidence type="ECO:0000256" key="1">
    <source>
        <dbReference type="ARBA" id="ARBA00010641"/>
    </source>
</evidence>
<reference evidence="8 9" key="1">
    <citation type="journal article" date="2016" name="Front. Microbiol.">
        <title>Fuerstia marisgermanicae gen. nov., sp. nov., an Unusual Member of the Phylum Planctomycetes from the German Wadden Sea.</title>
        <authorList>
            <person name="Kohn T."/>
            <person name="Heuer A."/>
            <person name="Jogler M."/>
            <person name="Vollmers J."/>
            <person name="Boedeker C."/>
            <person name="Bunk B."/>
            <person name="Rast P."/>
            <person name="Borchert D."/>
            <person name="Glockner I."/>
            <person name="Freese H.M."/>
            <person name="Klenk H.P."/>
            <person name="Overmann J."/>
            <person name="Kaster A.K."/>
            <person name="Rohde M."/>
            <person name="Wiegand S."/>
            <person name="Jogler C."/>
        </authorList>
    </citation>
    <scope>NUCLEOTIDE SEQUENCE [LARGE SCALE GENOMIC DNA]</scope>
    <source>
        <strain evidence="8 9">NH11</strain>
    </source>
</reference>
<dbReference type="Proteomes" id="UP000187735">
    <property type="component" value="Chromosome"/>
</dbReference>
<comment type="similarity">
    <text evidence="1">Belongs to the sigma-70 factor family. ECF subfamily.</text>
</comment>
<dbReference type="InterPro" id="IPR013325">
    <property type="entry name" value="RNA_pol_sigma_r2"/>
</dbReference>
<evidence type="ECO:0000256" key="3">
    <source>
        <dbReference type="ARBA" id="ARBA00023082"/>
    </source>
</evidence>
<sequence>MAEEPSTETDSLDALYREHNRELWAIFYSQCSDPERAYDAVQEAFLKLHSYSGEAIRDPRAWLLRVGQNWLRDVARRKSSSCKLTATLDEMSNDRFAPEDILSSDENREAIRDALLMMLEDDRKVLVMKYSLSWSSAQMARVMDCSAAAIDMRLSRARRRLAELLEEQGYLNE</sequence>
<dbReference type="InterPro" id="IPR013324">
    <property type="entry name" value="RNA_pol_sigma_r3/r4-like"/>
</dbReference>
<dbReference type="InterPro" id="IPR013249">
    <property type="entry name" value="RNA_pol_sigma70_r4_t2"/>
</dbReference>
<feature type="domain" description="RNA polymerase sigma factor 70 region 4 type 2" evidence="7">
    <location>
        <begin position="108"/>
        <end position="161"/>
    </location>
</feature>
<dbReference type="Gene3D" id="1.10.1740.10">
    <property type="match status" value="1"/>
</dbReference>
<accession>A0A1P8WJ76</accession>
<evidence type="ECO:0000256" key="5">
    <source>
        <dbReference type="ARBA" id="ARBA00023163"/>
    </source>
</evidence>
<dbReference type="GO" id="GO:0006352">
    <property type="term" value="P:DNA-templated transcription initiation"/>
    <property type="evidence" value="ECO:0007669"/>
    <property type="project" value="InterPro"/>
</dbReference>
<dbReference type="RefSeq" id="WP_077025445.1">
    <property type="nucleotide sequence ID" value="NZ_CP017641.1"/>
</dbReference>
<gene>
    <name evidence="8" type="primary">ylaC</name>
    <name evidence="8" type="ORF">Fuma_03709</name>
</gene>
<dbReference type="NCBIfam" id="TIGR02937">
    <property type="entry name" value="sigma70-ECF"/>
    <property type="match status" value="1"/>
</dbReference>
<dbReference type="Pfam" id="PF08281">
    <property type="entry name" value="Sigma70_r4_2"/>
    <property type="match status" value="1"/>
</dbReference>
<dbReference type="PANTHER" id="PTHR43133">
    <property type="entry name" value="RNA POLYMERASE ECF-TYPE SIGMA FACTO"/>
    <property type="match status" value="1"/>
</dbReference>
<keyword evidence="9" id="KW-1185">Reference proteome</keyword>
<dbReference type="InterPro" id="IPR036388">
    <property type="entry name" value="WH-like_DNA-bd_sf"/>
</dbReference>
<evidence type="ECO:0000313" key="8">
    <source>
        <dbReference type="EMBL" id="APZ94088.1"/>
    </source>
</evidence>
<dbReference type="PANTHER" id="PTHR43133:SF8">
    <property type="entry name" value="RNA POLYMERASE SIGMA FACTOR HI_1459-RELATED"/>
    <property type="match status" value="1"/>
</dbReference>
<dbReference type="OrthoDB" id="286291at2"/>
<dbReference type="Gene3D" id="1.10.10.10">
    <property type="entry name" value="Winged helix-like DNA-binding domain superfamily/Winged helix DNA-binding domain"/>
    <property type="match status" value="1"/>
</dbReference>
<name>A0A1P8WJ76_9PLAN</name>
<dbReference type="GO" id="GO:0016987">
    <property type="term" value="F:sigma factor activity"/>
    <property type="evidence" value="ECO:0007669"/>
    <property type="project" value="UniProtKB-KW"/>
</dbReference>
<evidence type="ECO:0000259" key="7">
    <source>
        <dbReference type="Pfam" id="PF08281"/>
    </source>
</evidence>
<dbReference type="EMBL" id="CP017641">
    <property type="protein sequence ID" value="APZ94088.1"/>
    <property type="molecule type" value="Genomic_DNA"/>
</dbReference>
<dbReference type="InterPro" id="IPR014284">
    <property type="entry name" value="RNA_pol_sigma-70_dom"/>
</dbReference>
<keyword evidence="5" id="KW-0804">Transcription</keyword>
<dbReference type="InterPro" id="IPR039425">
    <property type="entry name" value="RNA_pol_sigma-70-like"/>
</dbReference>
<evidence type="ECO:0000256" key="2">
    <source>
        <dbReference type="ARBA" id="ARBA00023015"/>
    </source>
</evidence>
<proteinExistence type="inferred from homology"/>
<dbReference type="STRING" id="1891926.Fuma_03709"/>
<dbReference type="KEGG" id="fmr:Fuma_03709"/>
<organism evidence="8 9">
    <name type="scientific">Fuerstiella marisgermanici</name>
    <dbReference type="NCBI Taxonomy" id="1891926"/>
    <lineage>
        <taxon>Bacteria</taxon>
        <taxon>Pseudomonadati</taxon>
        <taxon>Planctomycetota</taxon>
        <taxon>Planctomycetia</taxon>
        <taxon>Planctomycetales</taxon>
        <taxon>Planctomycetaceae</taxon>
        <taxon>Fuerstiella</taxon>
    </lineage>
</organism>
<keyword evidence="4" id="KW-0238">DNA-binding</keyword>